<feature type="region of interest" description="Disordered" evidence="1">
    <location>
        <begin position="1"/>
        <end position="22"/>
    </location>
</feature>
<gene>
    <name evidence="2" type="ORF">EVAR_103729_1</name>
</gene>
<comment type="caution">
    <text evidence="2">The sequence shown here is derived from an EMBL/GenBank/DDBJ whole genome shotgun (WGS) entry which is preliminary data.</text>
</comment>
<dbReference type="AlphaFoldDB" id="A0A4C1ZIE1"/>
<proteinExistence type="predicted"/>
<dbReference type="Proteomes" id="UP000299102">
    <property type="component" value="Unassembled WGS sequence"/>
</dbReference>
<dbReference type="EMBL" id="BGZK01001824">
    <property type="protein sequence ID" value="GBP86913.1"/>
    <property type="molecule type" value="Genomic_DNA"/>
</dbReference>
<protein>
    <submittedName>
        <fullName evidence="2">Uncharacterized protein</fullName>
    </submittedName>
</protein>
<reference evidence="2 3" key="1">
    <citation type="journal article" date="2019" name="Commun. Biol.">
        <title>The bagworm genome reveals a unique fibroin gene that provides high tensile strength.</title>
        <authorList>
            <person name="Kono N."/>
            <person name="Nakamura H."/>
            <person name="Ohtoshi R."/>
            <person name="Tomita M."/>
            <person name="Numata K."/>
            <person name="Arakawa K."/>
        </authorList>
    </citation>
    <scope>NUCLEOTIDE SEQUENCE [LARGE SCALE GENOMIC DNA]</scope>
</reference>
<evidence type="ECO:0000313" key="2">
    <source>
        <dbReference type="EMBL" id="GBP86913.1"/>
    </source>
</evidence>
<feature type="compositionally biased region" description="Basic residues" evidence="1">
    <location>
        <begin position="1"/>
        <end position="10"/>
    </location>
</feature>
<name>A0A4C1ZIE1_EUMVA</name>
<evidence type="ECO:0000256" key="1">
    <source>
        <dbReference type="SAM" id="MobiDB-lite"/>
    </source>
</evidence>
<sequence length="269" mass="29884">MYRERRGRGAIRKEKAGRTKKKGVWSPHTLEVKLLWLVIRSRKALCLNTSLSATAATQNGVTRSAFSQNTGIVEGIILLYWQLPATQKRVTHWPCSPHLTVRSGEIYDIYNAATGDSKGCARAHPRAAPRAPRKLVSRRILLDITLIAEGLGYGQSFMNVSAATIPPLIAPAGSQPIRSTWLSFKNFSTEIYEVPYCARIRKRVVSKVNKDTPPGPSDLRRLIGPLVIARRGRARAGLSLMICNRDENPSWKLVNRLAVYTMDVGPLVC</sequence>
<evidence type="ECO:0000313" key="3">
    <source>
        <dbReference type="Proteomes" id="UP000299102"/>
    </source>
</evidence>
<keyword evidence="3" id="KW-1185">Reference proteome</keyword>
<accession>A0A4C1ZIE1</accession>
<organism evidence="2 3">
    <name type="scientific">Eumeta variegata</name>
    <name type="common">Bagworm moth</name>
    <name type="synonym">Eumeta japonica</name>
    <dbReference type="NCBI Taxonomy" id="151549"/>
    <lineage>
        <taxon>Eukaryota</taxon>
        <taxon>Metazoa</taxon>
        <taxon>Ecdysozoa</taxon>
        <taxon>Arthropoda</taxon>
        <taxon>Hexapoda</taxon>
        <taxon>Insecta</taxon>
        <taxon>Pterygota</taxon>
        <taxon>Neoptera</taxon>
        <taxon>Endopterygota</taxon>
        <taxon>Lepidoptera</taxon>
        <taxon>Glossata</taxon>
        <taxon>Ditrysia</taxon>
        <taxon>Tineoidea</taxon>
        <taxon>Psychidae</taxon>
        <taxon>Oiketicinae</taxon>
        <taxon>Eumeta</taxon>
    </lineage>
</organism>